<dbReference type="Pfam" id="PF07692">
    <property type="entry name" value="Fea1"/>
    <property type="match status" value="2"/>
</dbReference>
<reference evidence="2" key="1">
    <citation type="submission" date="2021-01" db="EMBL/GenBank/DDBJ databases">
        <authorList>
            <person name="Corre E."/>
            <person name="Pelletier E."/>
            <person name="Niang G."/>
            <person name="Scheremetjew M."/>
            <person name="Finn R."/>
            <person name="Kale V."/>
            <person name="Holt S."/>
            <person name="Cochrane G."/>
            <person name="Meng A."/>
            <person name="Brown T."/>
            <person name="Cohen L."/>
        </authorList>
    </citation>
    <scope>NUCLEOTIDE SEQUENCE</scope>
    <source>
        <strain evidence="2">10249 10 AB</strain>
    </source>
</reference>
<name>A0A7S4ANZ9_9STRA</name>
<feature type="signal peptide" evidence="1">
    <location>
        <begin position="1"/>
        <end position="22"/>
    </location>
</feature>
<dbReference type="EMBL" id="HBIX01021298">
    <property type="protein sequence ID" value="CAE0722209.1"/>
    <property type="molecule type" value="Transcribed_RNA"/>
</dbReference>
<accession>A0A7S4ANZ9</accession>
<keyword evidence="1" id="KW-0732">Signal</keyword>
<evidence type="ECO:0000313" key="2">
    <source>
        <dbReference type="EMBL" id="CAE0722209.1"/>
    </source>
</evidence>
<dbReference type="AlphaFoldDB" id="A0A7S4ANZ9"/>
<protein>
    <submittedName>
        <fullName evidence="2">Uncharacterized protein</fullName>
    </submittedName>
</protein>
<dbReference type="InterPro" id="IPR011643">
    <property type="entry name" value="HCR1"/>
</dbReference>
<feature type="chain" id="PRO_5030936143" evidence="1">
    <location>
        <begin position="23"/>
        <end position="756"/>
    </location>
</feature>
<evidence type="ECO:0000256" key="1">
    <source>
        <dbReference type="SAM" id="SignalP"/>
    </source>
</evidence>
<organism evidence="2">
    <name type="scientific">Pseudo-nitzschia australis</name>
    <dbReference type="NCBI Taxonomy" id="44445"/>
    <lineage>
        <taxon>Eukaryota</taxon>
        <taxon>Sar</taxon>
        <taxon>Stramenopiles</taxon>
        <taxon>Ochrophyta</taxon>
        <taxon>Bacillariophyta</taxon>
        <taxon>Bacillariophyceae</taxon>
        <taxon>Bacillariophycidae</taxon>
        <taxon>Bacillariales</taxon>
        <taxon>Bacillariaceae</taxon>
        <taxon>Pseudo-nitzschia</taxon>
    </lineage>
</organism>
<proteinExistence type="predicted"/>
<gene>
    <name evidence="2" type="ORF">PAUS00366_LOCUS14964</name>
</gene>
<sequence length="756" mass="82569">MKSYPIVSIATTLLFSLHAVAGEDSTVADGTDLGGGVITRTDVKKFADLSLDVRDIEQSISGGNTNEALSIYRGGKHSERRLTELSTKLANEPVANATPLFLFQLHGLGGRSIDLEELSGNAAYADSYVRSAIQNGRSTASTAALVLNTWMYAGDTLYKGTSTCQKKTEADNPSQFKSTSHGFDEFIALWIGSGQTHGSSEGSSLYALAERADRFFTPVLEDGEANTYDNDNDSETRALAESPVNKNLKLWYQEGASILSIPGVCTKFNPDSSKQLWSVVNRINTQMYIPLMQMLIVSILEKDVLATELYATAIVPQLAQCRPSVYDRLNEELLEGQPNFQRTNILLKDLQDIYSCFGITCDEIGTVAKKYKDFGMPECVAPRGDAPMALYKPSTNIQPVARIDLDVLQIRILTSMGSFDFAKLFYLYGRNSPRQRDSENDPYSFYSLSELAISTSRQNAEPYYSAFISYHNHPTYADVLIQNTLEGVGKWDSTKSVEQRSAVITEASSFLVLYLHLIAQINDAVNSCRNTDQDGEYELTHPWDEVAALTIGSLEGMKEGGSSNILDGQMIWGLGSQRGYQFQTENSRGYAKVNSELEDLLYAGRGEIDALNCDMLEETAENIKIITIIPLLQSVLKYAILNDELPANSPSANLALGEIFALAIIPILQMYDPPSAQILEENMITHSGIKPVRGGAQQVANAIGSAALAMGISPRDLGSTSEADPSRLYGGSPSPSIQPRLLSALATVGTIVFLLF</sequence>